<sequence length="634" mass="68484">MGLTQSKSLKVRAAPTSPRPTSSHPFTRTLIVDIPPTNAIRDEFSPFSVRTRSVVYGTKGIVSTTSPLATEAGLDILRSGGNAADAAVAVAAVLNVVDPAMTGIGGDMFCLHYEARTSRVHALNGSGRSPAGATLEDLLKKLEVTDPQTGQIPPQSVHAITVPGAAKGWVDTVQRFGSGRLTLYQILEPGIMMAENGVPISKIAAHFWAATEKTLLTRSPNGWEALKMDPKSPGGYRAPREGELFKNPTLAKTFRRLAENGAEGFYKGQIGETIISTLQNEGGYHTLEDLQYHLSEDGDSLKPLFIRLLDERKSPPIEVDLWEHAPNSQGVVALMALGVIRELEKAGRIVPIAQQNHNSARLMRTSYLHIIIECLRIAFADAVWYISDPESSDIDFKKLLTEEYLSQRAKLFDLKKAAIDLKHGSPAYNVSDTVYAAVVDEEGNACSFINSVCDKFGSCIIPPGTGFALQNRGTGFRLDPKHPNAYAPRKRPYHTIIPAMLTNADGSLHTVFGVMGGAMQPQGHVQVLLNMLKFGFEPQEALDAPRICVSVALPGKQLETGQSTAQTVFLEEGIGEDVAHELQKMGHRIEMVTGFARSMFGRGQVISVNHDPVTGQKVYCAGSDGRGDGAAAPL</sequence>
<dbReference type="SUPFAM" id="SSF56235">
    <property type="entry name" value="N-terminal nucleophile aminohydrolases (Ntn hydrolases)"/>
    <property type="match status" value="1"/>
</dbReference>
<dbReference type="Proteomes" id="UP001056012">
    <property type="component" value="Chromosome 1"/>
</dbReference>
<feature type="region of interest" description="Disordered" evidence="1">
    <location>
        <begin position="1"/>
        <end position="27"/>
    </location>
</feature>
<accession>A0A9Q9DP29</accession>
<dbReference type="Pfam" id="PF01019">
    <property type="entry name" value="G_glu_transpept"/>
    <property type="match status" value="1"/>
</dbReference>
<gene>
    <name evidence="2" type="ORF">yc1106_01381</name>
</gene>
<dbReference type="PRINTS" id="PR01210">
    <property type="entry name" value="GGTRANSPTASE"/>
</dbReference>
<dbReference type="Gene3D" id="3.60.20.40">
    <property type="match status" value="1"/>
</dbReference>
<keyword evidence="3" id="KW-1185">Reference proteome</keyword>
<name>A0A9Q9DP29_CURCL</name>
<evidence type="ECO:0000313" key="3">
    <source>
        <dbReference type="Proteomes" id="UP001056012"/>
    </source>
</evidence>
<dbReference type="InterPro" id="IPR052896">
    <property type="entry name" value="GGT-like_enzyme"/>
</dbReference>
<dbReference type="PANTHER" id="PTHR43881:SF1">
    <property type="entry name" value="GAMMA-GLUTAMYLTRANSPEPTIDASE (AFU_ORTHOLOGUE AFUA_4G13580)"/>
    <property type="match status" value="1"/>
</dbReference>
<dbReference type="InterPro" id="IPR029055">
    <property type="entry name" value="Ntn_hydrolases_N"/>
</dbReference>
<organism evidence="2 3">
    <name type="scientific">Curvularia clavata</name>
    <dbReference type="NCBI Taxonomy" id="95742"/>
    <lineage>
        <taxon>Eukaryota</taxon>
        <taxon>Fungi</taxon>
        <taxon>Dikarya</taxon>
        <taxon>Ascomycota</taxon>
        <taxon>Pezizomycotina</taxon>
        <taxon>Dothideomycetes</taxon>
        <taxon>Pleosporomycetidae</taxon>
        <taxon>Pleosporales</taxon>
        <taxon>Pleosporineae</taxon>
        <taxon>Pleosporaceae</taxon>
        <taxon>Curvularia</taxon>
    </lineage>
</organism>
<dbReference type="AlphaFoldDB" id="A0A9Q9DP29"/>
<dbReference type="PANTHER" id="PTHR43881">
    <property type="entry name" value="GAMMA-GLUTAMYLTRANSPEPTIDASE (AFU_ORTHOLOGUE AFUA_4G13580)"/>
    <property type="match status" value="1"/>
</dbReference>
<evidence type="ECO:0000256" key="1">
    <source>
        <dbReference type="SAM" id="MobiDB-lite"/>
    </source>
</evidence>
<proteinExistence type="predicted"/>
<evidence type="ECO:0000313" key="2">
    <source>
        <dbReference type="EMBL" id="USP74107.1"/>
    </source>
</evidence>
<dbReference type="EMBL" id="CP089274">
    <property type="protein sequence ID" value="USP74107.1"/>
    <property type="molecule type" value="Genomic_DNA"/>
</dbReference>
<dbReference type="Gene3D" id="1.10.246.130">
    <property type="match status" value="1"/>
</dbReference>
<dbReference type="OrthoDB" id="2015213at2759"/>
<reference evidence="2" key="1">
    <citation type="submission" date="2021-12" db="EMBL/GenBank/DDBJ databases">
        <title>Curvularia clavata genome.</title>
        <authorList>
            <person name="Cao Y."/>
        </authorList>
    </citation>
    <scope>NUCLEOTIDE SEQUENCE</scope>
    <source>
        <strain evidence="2">Yc1106</strain>
    </source>
</reference>
<dbReference type="InterPro" id="IPR043137">
    <property type="entry name" value="GGT_ssub_C"/>
</dbReference>
<protein>
    <submittedName>
        <fullName evidence="2">Lincomycin-condensing protein</fullName>
    </submittedName>
</protein>
<dbReference type="InterPro" id="IPR043138">
    <property type="entry name" value="GGT_lsub"/>
</dbReference>
<dbReference type="VEuPathDB" id="FungiDB:yc1106_01381"/>